<dbReference type="AlphaFoldDB" id="S3L0N0"/>
<sequence>MKNQTTIQERLFSFKDEAYKDFNKKLIPTVDEDTMIGIRMPVLKKFAKDFFKTENAQAADFMKNLPHRYFEENNLHAFFIENIKDIDAALAETEKFLPFIDNWATCDSFALPIFKKHPDAVYKKILEWIRSKHAYTVRYAIGLLLSNYLDELFKPEMLKIVSSVESQEYYVNMMIAWYFSFALIKQYDAAVPYIEKRTMAPFTHNKSIQKALESRRIPDDTKAYLRTLKIKM</sequence>
<dbReference type="Gene3D" id="1.25.10.90">
    <property type="match status" value="1"/>
</dbReference>
<accession>S3L0N0</accession>
<dbReference type="STRING" id="1125699.HMPREF9194_00614"/>
<dbReference type="Proteomes" id="UP000014541">
    <property type="component" value="Unassembled WGS sequence"/>
</dbReference>
<evidence type="ECO:0008006" key="3">
    <source>
        <dbReference type="Google" id="ProtNLM"/>
    </source>
</evidence>
<gene>
    <name evidence="1" type="ORF">HMPREF9194_00614</name>
</gene>
<dbReference type="PANTHER" id="PTHR34070:SF1">
    <property type="entry name" value="DNA ALKYLATION REPAIR PROTEIN"/>
    <property type="match status" value="1"/>
</dbReference>
<dbReference type="PANTHER" id="PTHR34070">
    <property type="entry name" value="ARMADILLO-TYPE FOLD"/>
    <property type="match status" value="1"/>
</dbReference>
<dbReference type="InterPro" id="IPR014825">
    <property type="entry name" value="DNA_alkylation"/>
</dbReference>
<keyword evidence="2" id="KW-1185">Reference proteome</keyword>
<dbReference type="HOGENOM" id="CLU_095329_0_0_12"/>
<dbReference type="OrthoDB" id="9784740at2"/>
<protein>
    <recommendedName>
        <fullName evidence="3">DNA alkylation repair enzyme</fullName>
    </recommendedName>
</protein>
<evidence type="ECO:0000313" key="2">
    <source>
        <dbReference type="Proteomes" id="UP000014541"/>
    </source>
</evidence>
<dbReference type="SUPFAM" id="SSF48371">
    <property type="entry name" value="ARM repeat"/>
    <property type="match status" value="1"/>
</dbReference>
<dbReference type="eggNOG" id="COG4912">
    <property type="taxonomic scope" value="Bacteria"/>
</dbReference>
<proteinExistence type="predicted"/>
<reference evidence="1 2" key="1">
    <citation type="submission" date="2013-04" db="EMBL/GenBank/DDBJ databases">
        <title>The Genome Sequence of Treponema maltophilum ATCC 51939.</title>
        <authorList>
            <consortium name="The Broad Institute Genomics Platform"/>
            <person name="Earl A."/>
            <person name="Ward D."/>
            <person name="Feldgarden M."/>
            <person name="Gevers D."/>
            <person name="Leonetti C."/>
            <person name="Blanton J.M."/>
            <person name="Dewhirst F.E."/>
            <person name="Izard J."/>
            <person name="Walker B."/>
            <person name="Young S."/>
            <person name="Zeng Q."/>
            <person name="Gargeya S."/>
            <person name="Fitzgerald M."/>
            <person name="Haas B."/>
            <person name="Abouelleil A."/>
            <person name="Allen A.W."/>
            <person name="Alvarado L."/>
            <person name="Arachchi H.M."/>
            <person name="Berlin A.M."/>
            <person name="Chapman S.B."/>
            <person name="Gainer-Dewar J."/>
            <person name="Goldberg J."/>
            <person name="Griggs A."/>
            <person name="Gujja S."/>
            <person name="Hansen M."/>
            <person name="Howarth C."/>
            <person name="Imamovic A."/>
            <person name="Ireland A."/>
            <person name="Larimer J."/>
            <person name="McCowan C."/>
            <person name="Murphy C."/>
            <person name="Pearson M."/>
            <person name="Poon T.W."/>
            <person name="Priest M."/>
            <person name="Roberts A."/>
            <person name="Saif S."/>
            <person name="Shea T."/>
            <person name="Sisk P."/>
            <person name="Sykes S."/>
            <person name="Wortman J."/>
            <person name="Nusbaum C."/>
            <person name="Birren B."/>
        </authorList>
    </citation>
    <scope>NUCLEOTIDE SEQUENCE [LARGE SCALE GENOMIC DNA]</scope>
    <source>
        <strain evidence="1 2">ATCC 51939</strain>
    </source>
</reference>
<dbReference type="InterPro" id="IPR016024">
    <property type="entry name" value="ARM-type_fold"/>
</dbReference>
<dbReference type="CDD" id="cd06561">
    <property type="entry name" value="AlkD_like"/>
    <property type="match status" value="1"/>
</dbReference>
<dbReference type="RefSeq" id="WP_016524910.1">
    <property type="nucleotide sequence ID" value="NZ_KE332518.1"/>
</dbReference>
<dbReference type="PATRIC" id="fig|1125699.3.peg.626"/>
<name>S3L0N0_TREMA</name>
<dbReference type="Pfam" id="PF08713">
    <property type="entry name" value="DNA_alkylation"/>
    <property type="match status" value="1"/>
</dbReference>
<evidence type="ECO:0000313" key="1">
    <source>
        <dbReference type="EMBL" id="EPF30299.1"/>
    </source>
</evidence>
<organism evidence="1 2">
    <name type="scientific">Treponema maltophilum ATCC 51939</name>
    <dbReference type="NCBI Taxonomy" id="1125699"/>
    <lineage>
        <taxon>Bacteria</taxon>
        <taxon>Pseudomonadati</taxon>
        <taxon>Spirochaetota</taxon>
        <taxon>Spirochaetia</taxon>
        <taxon>Spirochaetales</taxon>
        <taxon>Treponemataceae</taxon>
        <taxon>Treponema</taxon>
    </lineage>
</organism>
<comment type="caution">
    <text evidence="1">The sequence shown here is derived from an EMBL/GenBank/DDBJ whole genome shotgun (WGS) entry which is preliminary data.</text>
</comment>
<dbReference type="EMBL" id="ATFF01000006">
    <property type="protein sequence ID" value="EPF30299.1"/>
    <property type="molecule type" value="Genomic_DNA"/>
</dbReference>